<evidence type="ECO:0000313" key="2">
    <source>
        <dbReference type="EMBL" id="PQJ10902.1"/>
    </source>
</evidence>
<dbReference type="Proteomes" id="UP000239872">
    <property type="component" value="Unassembled WGS sequence"/>
</dbReference>
<evidence type="ECO:0000259" key="1">
    <source>
        <dbReference type="Pfam" id="PF18480"/>
    </source>
</evidence>
<dbReference type="InterPro" id="IPR041049">
    <property type="entry name" value="DUF5615"/>
</dbReference>
<dbReference type="AlphaFoldDB" id="A0A2S7SVD5"/>
<dbReference type="RefSeq" id="WP_105039629.1">
    <property type="nucleotide sequence ID" value="NZ_PPSL01000003.1"/>
</dbReference>
<dbReference type="OrthoDB" id="27473at2"/>
<dbReference type="EMBL" id="PPSL01000003">
    <property type="protein sequence ID" value="PQJ10902.1"/>
    <property type="molecule type" value="Genomic_DNA"/>
</dbReference>
<keyword evidence="3" id="KW-1185">Reference proteome</keyword>
<organism evidence="2 3">
    <name type="scientific">Flavipsychrobacter stenotrophus</name>
    <dbReference type="NCBI Taxonomy" id="2077091"/>
    <lineage>
        <taxon>Bacteria</taxon>
        <taxon>Pseudomonadati</taxon>
        <taxon>Bacteroidota</taxon>
        <taxon>Chitinophagia</taxon>
        <taxon>Chitinophagales</taxon>
        <taxon>Chitinophagaceae</taxon>
        <taxon>Flavipsychrobacter</taxon>
    </lineage>
</organism>
<proteinExistence type="predicted"/>
<comment type="caution">
    <text evidence="2">The sequence shown here is derived from an EMBL/GenBank/DDBJ whole genome shotgun (WGS) entry which is preliminary data.</text>
</comment>
<accession>A0A2S7SVD5</accession>
<sequence>MQIWIDAQLSPSLALWINQNFQSISAFALRDLGLRDAVDFEIFKQAKIQKATIMTKDVDFLQLLEHHGPPPQIIWVTVGNTSNAKMSEILSKHLQTAIDLLLKGESVVEIGDI</sequence>
<protein>
    <recommendedName>
        <fullName evidence="1">DUF5615 domain-containing protein</fullName>
    </recommendedName>
</protein>
<name>A0A2S7SVD5_9BACT</name>
<reference evidence="2 3" key="1">
    <citation type="submission" date="2018-01" db="EMBL/GenBank/DDBJ databases">
        <title>A novel member of the phylum Bacteroidetes isolated from glacier ice.</title>
        <authorList>
            <person name="Liu Q."/>
            <person name="Xin Y.-H."/>
        </authorList>
    </citation>
    <scope>NUCLEOTIDE SEQUENCE [LARGE SCALE GENOMIC DNA]</scope>
    <source>
        <strain evidence="2 3">RB1R16</strain>
    </source>
</reference>
<dbReference type="Pfam" id="PF18480">
    <property type="entry name" value="DUF5615"/>
    <property type="match status" value="1"/>
</dbReference>
<gene>
    <name evidence="2" type="ORF">CJD36_013100</name>
</gene>
<feature type="domain" description="DUF5615" evidence="1">
    <location>
        <begin position="1"/>
        <end position="106"/>
    </location>
</feature>
<evidence type="ECO:0000313" key="3">
    <source>
        <dbReference type="Proteomes" id="UP000239872"/>
    </source>
</evidence>